<accession>A0AAW9DNB0</accession>
<feature type="region of interest" description="Disordered" evidence="3">
    <location>
        <begin position="65"/>
        <end position="91"/>
    </location>
</feature>
<evidence type="ECO:0000256" key="1">
    <source>
        <dbReference type="ARBA" id="ARBA00009981"/>
    </source>
</evidence>
<dbReference type="EMBL" id="JAWXYB010000018">
    <property type="protein sequence ID" value="MDX5930564.1"/>
    <property type="molecule type" value="Genomic_DNA"/>
</dbReference>
<comment type="caution">
    <text evidence="4">The sequence shown here is derived from an EMBL/GenBank/DDBJ whole genome shotgun (WGS) entry which is preliminary data.</text>
</comment>
<proteinExistence type="inferred from homology"/>
<dbReference type="Proteomes" id="UP001279553">
    <property type="component" value="Unassembled WGS sequence"/>
</dbReference>
<protein>
    <recommendedName>
        <fullName evidence="2">Antitoxin</fullName>
    </recommendedName>
</protein>
<dbReference type="RefSeq" id="WP_319613505.1">
    <property type="nucleotide sequence ID" value="NZ_JAWXYB010000018.1"/>
</dbReference>
<reference evidence="4 5" key="1">
    <citation type="submission" date="2023-11" db="EMBL/GenBank/DDBJ databases">
        <title>MicrobeMod: A computational toolkit for identifying prokaryotic methylation and restriction-modification with nanopore sequencing.</title>
        <authorList>
            <person name="Crits-Christoph A."/>
            <person name="Kang S.C."/>
            <person name="Lee H."/>
            <person name="Ostrov N."/>
        </authorList>
    </citation>
    <scope>NUCLEOTIDE SEQUENCE [LARGE SCALE GENOMIC DNA]</scope>
    <source>
        <strain evidence="4 5">DSMZ 700</strain>
    </source>
</reference>
<evidence type="ECO:0000256" key="3">
    <source>
        <dbReference type="SAM" id="MobiDB-lite"/>
    </source>
</evidence>
<gene>
    <name evidence="4" type="ORF">SIL87_07285</name>
</gene>
<dbReference type="Pfam" id="PF02604">
    <property type="entry name" value="PhdYeFM_antitox"/>
    <property type="match status" value="1"/>
</dbReference>
<dbReference type="Gene3D" id="3.40.1620.10">
    <property type="entry name" value="YefM-like domain"/>
    <property type="match status" value="1"/>
</dbReference>
<keyword evidence="5" id="KW-1185">Reference proteome</keyword>
<organism evidence="4 5">
    <name type="scientific">Acidiphilium acidophilum</name>
    <name type="common">Thiobacillus acidophilus</name>
    <dbReference type="NCBI Taxonomy" id="76588"/>
    <lineage>
        <taxon>Bacteria</taxon>
        <taxon>Pseudomonadati</taxon>
        <taxon>Pseudomonadota</taxon>
        <taxon>Alphaproteobacteria</taxon>
        <taxon>Acetobacterales</taxon>
        <taxon>Acidocellaceae</taxon>
        <taxon>Acidiphilium</taxon>
    </lineage>
</organism>
<sequence>MDHFLVMKISVSDAKKRLTALVRQAEAGADIVLTRHGHDAVRLVAVKSSPSAEFRTELLDSLRRSASSRARQEQGAARSQDFLYGDDGMPA</sequence>
<evidence type="ECO:0000256" key="2">
    <source>
        <dbReference type="RuleBase" id="RU362080"/>
    </source>
</evidence>
<dbReference type="InterPro" id="IPR036165">
    <property type="entry name" value="YefM-like_sf"/>
</dbReference>
<comment type="similarity">
    <text evidence="1 2">Belongs to the phD/YefM antitoxin family.</text>
</comment>
<dbReference type="NCBIfam" id="TIGR01552">
    <property type="entry name" value="phd_fam"/>
    <property type="match status" value="1"/>
</dbReference>
<dbReference type="InterPro" id="IPR006442">
    <property type="entry name" value="Antitoxin_Phd/YefM"/>
</dbReference>
<dbReference type="AlphaFoldDB" id="A0AAW9DNB0"/>
<evidence type="ECO:0000313" key="5">
    <source>
        <dbReference type="Proteomes" id="UP001279553"/>
    </source>
</evidence>
<evidence type="ECO:0000313" key="4">
    <source>
        <dbReference type="EMBL" id="MDX5930564.1"/>
    </source>
</evidence>
<feature type="compositionally biased region" description="Low complexity" evidence="3">
    <location>
        <begin position="65"/>
        <end position="80"/>
    </location>
</feature>
<dbReference type="SUPFAM" id="SSF143120">
    <property type="entry name" value="YefM-like"/>
    <property type="match status" value="1"/>
</dbReference>
<comment type="function">
    <text evidence="2">Antitoxin component of a type II toxin-antitoxin (TA) system.</text>
</comment>
<name>A0AAW9DNB0_ACIAO</name>